<proteinExistence type="predicted"/>
<reference evidence="1" key="1">
    <citation type="submission" date="2021-03" db="EMBL/GenBank/DDBJ databases">
        <title>Evolutionary priming and transition to the ectomycorrhizal habit in an iconic lineage of mushroom-forming fungi: is preadaptation a requirement?</title>
        <authorList>
            <consortium name="DOE Joint Genome Institute"/>
            <person name="Looney B.P."/>
            <person name="Miyauchi S."/>
            <person name="Morin E."/>
            <person name="Drula E."/>
            <person name="Courty P.E."/>
            <person name="Chicoki N."/>
            <person name="Fauchery L."/>
            <person name="Kohler A."/>
            <person name="Kuo A."/>
            <person name="LaButti K."/>
            <person name="Pangilinan J."/>
            <person name="Lipzen A."/>
            <person name="Riley R."/>
            <person name="Andreopoulos W."/>
            <person name="He G."/>
            <person name="Johnson J."/>
            <person name="Barry K.W."/>
            <person name="Grigoriev I.V."/>
            <person name="Nagy L."/>
            <person name="Hibbett D."/>
            <person name="Henrissat B."/>
            <person name="Matheny P.B."/>
            <person name="Labbe J."/>
            <person name="Martin A.F."/>
        </authorList>
    </citation>
    <scope>NUCLEOTIDE SEQUENCE</scope>
    <source>
        <strain evidence="1">BPL698</strain>
    </source>
</reference>
<comment type="caution">
    <text evidence="1">The sequence shown here is derived from an EMBL/GenBank/DDBJ whole genome shotgun (WGS) entry which is preliminary data.</text>
</comment>
<dbReference type="Proteomes" id="UP001207468">
    <property type="component" value="Unassembled WGS sequence"/>
</dbReference>
<gene>
    <name evidence="1" type="ORF">F5148DRAFT_1288535</name>
</gene>
<dbReference type="EMBL" id="JAGFNK010000267">
    <property type="protein sequence ID" value="KAI9454803.1"/>
    <property type="molecule type" value="Genomic_DNA"/>
</dbReference>
<evidence type="ECO:0000313" key="1">
    <source>
        <dbReference type="EMBL" id="KAI9454803.1"/>
    </source>
</evidence>
<keyword evidence="2" id="KW-1185">Reference proteome</keyword>
<accession>A0ACC0U1S9</accession>
<name>A0ACC0U1S9_9AGAM</name>
<protein>
    <submittedName>
        <fullName evidence="1">Uncharacterized protein</fullName>
    </submittedName>
</protein>
<organism evidence="1 2">
    <name type="scientific">Russula earlei</name>
    <dbReference type="NCBI Taxonomy" id="71964"/>
    <lineage>
        <taxon>Eukaryota</taxon>
        <taxon>Fungi</taxon>
        <taxon>Dikarya</taxon>
        <taxon>Basidiomycota</taxon>
        <taxon>Agaricomycotina</taxon>
        <taxon>Agaricomycetes</taxon>
        <taxon>Russulales</taxon>
        <taxon>Russulaceae</taxon>
        <taxon>Russula</taxon>
    </lineage>
</organism>
<sequence>MSVFEADYSNLFAAGLRVIQSKSKGRRSSPDSPLCSPVPSSTATTEHDQGLTPSSGPSSSWRTFHFPTRLWRRTSPRNDKRSSAGPDLTTAKEAESKHARRRSMPNGIGEESVLDVRIWRARVSNAIPFVEEDECVDPFLENIKLPGSASLCEFDLTPLHPLSSPWRSQHDGDGRVFEQALPLHLKLPTHSYHSFLDWEEETVWESASASDR</sequence>
<evidence type="ECO:0000313" key="2">
    <source>
        <dbReference type="Proteomes" id="UP001207468"/>
    </source>
</evidence>